<keyword evidence="3" id="KW-1003">Cell membrane</keyword>
<proteinExistence type="inferred from homology"/>
<evidence type="ECO:0000256" key="6">
    <source>
        <dbReference type="ARBA" id="ARBA00023136"/>
    </source>
</evidence>
<gene>
    <name evidence="8" type="ORF">IPV69_03140</name>
</gene>
<evidence type="ECO:0000256" key="5">
    <source>
        <dbReference type="ARBA" id="ARBA00022989"/>
    </source>
</evidence>
<keyword evidence="6 7" id="KW-0472">Membrane</keyword>
<evidence type="ECO:0000313" key="8">
    <source>
        <dbReference type="EMBL" id="QOV90378.1"/>
    </source>
</evidence>
<evidence type="ECO:0000256" key="4">
    <source>
        <dbReference type="ARBA" id="ARBA00022692"/>
    </source>
</evidence>
<dbReference type="PANTHER" id="PTHR33452:SF1">
    <property type="entry name" value="INNER MEMBRANE PROTEIN YPHA-RELATED"/>
    <property type="match status" value="1"/>
</dbReference>
<dbReference type="RefSeq" id="WP_206293459.1">
    <property type="nucleotide sequence ID" value="NZ_CP063458.1"/>
</dbReference>
<dbReference type="Proteomes" id="UP000593765">
    <property type="component" value="Chromosome"/>
</dbReference>
<dbReference type="InterPro" id="IPR051907">
    <property type="entry name" value="DoxX-like_oxidoreductase"/>
</dbReference>
<name>A0A7M2WY00_9BACT</name>
<feature type="transmembrane region" description="Helical" evidence="7">
    <location>
        <begin position="77"/>
        <end position="95"/>
    </location>
</feature>
<keyword evidence="5 7" id="KW-1133">Transmembrane helix</keyword>
<feature type="transmembrane region" description="Helical" evidence="7">
    <location>
        <begin position="51"/>
        <end position="70"/>
    </location>
</feature>
<dbReference type="AlphaFoldDB" id="A0A7M2WY00"/>
<evidence type="ECO:0000256" key="2">
    <source>
        <dbReference type="ARBA" id="ARBA00006679"/>
    </source>
</evidence>
<evidence type="ECO:0000313" key="9">
    <source>
        <dbReference type="Proteomes" id="UP000593765"/>
    </source>
</evidence>
<feature type="transmembrane region" description="Helical" evidence="7">
    <location>
        <begin position="115"/>
        <end position="141"/>
    </location>
</feature>
<dbReference type="EMBL" id="CP063458">
    <property type="protein sequence ID" value="QOV90378.1"/>
    <property type="molecule type" value="Genomic_DNA"/>
</dbReference>
<keyword evidence="9" id="KW-1185">Reference proteome</keyword>
<comment type="similarity">
    <text evidence="2">Belongs to the DoxX family.</text>
</comment>
<evidence type="ECO:0000256" key="1">
    <source>
        <dbReference type="ARBA" id="ARBA00004651"/>
    </source>
</evidence>
<dbReference type="InterPro" id="IPR032808">
    <property type="entry name" value="DoxX"/>
</dbReference>
<evidence type="ECO:0000256" key="7">
    <source>
        <dbReference type="SAM" id="Phobius"/>
    </source>
</evidence>
<evidence type="ECO:0000256" key="3">
    <source>
        <dbReference type="ARBA" id="ARBA00022475"/>
    </source>
</evidence>
<sequence>MNERRQGILTSIGLLIIRIGMGGFMMTHGYAKLEMLVNGQTNFPDPLGMGGRLSLICATGAEFFCAFLVALGLLTRIAALPVAFTMGVAAFVIHANDPWTLSFGNSPASKELALLYFAAFLGLVFTGPGWFSLDALVYPYLSRRRSRKHSHTLSGTEVSQRSPVL</sequence>
<dbReference type="Pfam" id="PF07681">
    <property type="entry name" value="DoxX"/>
    <property type="match status" value="1"/>
</dbReference>
<accession>A0A7M2WY00</accession>
<dbReference type="GO" id="GO:0005886">
    <property type="term" value="C:plasma membrane"/>
    <property type="evidence" value="ECO:0007669"/>
    <property type="project" value="UniProtKB-SubCell"/>
</dbReference>
<keyword evidence="4 7" id="KW-0812">Transmembrane</keyword>
<reference evidence="8 9" key="1">
    <citation type="submission" date="2020-10" db="EMBL/GenBank/DDBJ databases">
        <title>Wide distribution of Phycisphaera-like planctomycetes from WD2101 soil group in peatlands and genome analysis of the first cultivated representative.</title>
        <authorList>
            <person name="Dedysh S.N."/>
            <person name="Beletsky A.V."/>
            <person name="Ivanova A."/>
            <person name="Kulichevskaya I.S."/>
            <person name="Suzina N.E."/>
            <person name="Philippov D.A."/>
            <person name="Rakitin A.L."/>
            <person name="Mardanov A.V."/>
            <person name="Ravin N.V."/>
        </authorList>
    </citation>
    <scope>NUCLEOTIDE SEQUENCE [LARGE SCALE GENOMIC DNA]</scope>
    <source>
        <strain evidence="8 9">M1803</strain>
    </source>
</reference>
<feature type="transmembrane region" description="Helical" evidence="7">
    <location>
        <begin position="12"/>
        <end position="31"/>
    </location>
</feature>
<dbReference type="KEGG" id="hbs:IPV69_03140"/>
<comment type="subcellular location">
    <subcellularLocation>
        <location evidence="1">Cell membrane</location>
        <topology evidence="1">Multi-pass membrane protein</topology>
    </subcellularLocation>
</comment>
<dbReference type="PANTHER" id="PTHR33452">
    <property type="entry name" value="OXIDOREDUCTASE CATD-RELATED"/>
    <property type="match status" value="1"/>
</dbReference>
<organism evidence="8 9">
    <name type="scientific">Humisphaera borealis</name>
    <dbReference type="NCBI Taxonomy" id="2807512"/>
    <lineage>
        <taxon>Bacteria</taxon>
        <taxon>Pseudomonadati</taxon>
        <taxon>Planctomycetota</taxon>
        <taxon>Phycisphaerae</taxon>
        <taxon>Tepidisphaerales</taxon>
        <taxon>Tepidisphaeraceae</taxon>
        <taxon>Humisphaera</taxon>
    </lineage>
</organism>
<protein>
    <submittedName>
        <fullName evidence="8">DoxX family protein</fullName>
    </submittedName>
</protein>